<accession>A0ACC2WH18</accession>
<reference evidence="1" key="1">
    <citation type="submission" date="2023-04" db="EMBL/GenBank/DDBJ databases">
        <title>Draft Genome sequencing of Naganishia species isolated from polar environments using Oxford Nanopore Technology.</title>
        <authorList>
            <person name="Leo P."/>
            <person name="Venkateswaran K."/>
        </authorList>
    </citation>
    <scope>NUCLEOTIDE SEQUENCE</scope>
    <source>
        <strain evidence="1">MNA-CCFEE 5262</strain>
    </source>
</reference>
<name>A0ACC2WH18_9TREE</name>
<organism evidence="1 2">
    <name type="scientific">Naganishia adeliensis</name>
    <dbReference type="NCBI Taxonomy" id="92952"/>
    <lineage>
        <taxon>Eukaryota</taxon>
        <taxon>Fungi</taxon>
        <taxon>Dikarya</taxon>
        <taxon>Basidiomycota</taxon>
        <taxon>Agaricomycotina</taxon>
        <taxon>Tremellomycetes</taxon>
        <taxon>Filobasidiales</taxon>
        <taxon>Filobasidiaceae</taxon>
        <taxon>Naganishia</taxon>
    </lineage>
</organism>
<keyword evidence="2" id="KW-1185">Reference proteome</keyword>
<evidence type="ECO:0000313" key="2">
    <source>
        <dbReference type="Proteomes" id="UP001230649"/>
    </source>
</evidence>
<protein>
    <submittedName>
        <fullName evidence="1">Uncharacterized protein</fullName>
    </submittedName>
</protein>
<evidence type="ECO:0000313" key="1">
    <source>
        <dbReference type="EMBL" id="KAJ9110932.1"/>
    </source>
</evidence>
<dbReference type="EMBL" id="JASBWS010000021">
    <property type="protein sequence ID" value="KAJ9110932.1"/>
    <property type="molecule type" value="Genomic_DNA"/>
</dbReference>
<sequence>MANNNKETVFVHLHINDLRTTDSPALSLAHSQQKKHVTHFLPIYVFDERILPLDCVPGYSSSPQAKAIERKTVAQDEDKEAEEEIKPLGQEDQPSRTTTNQPATQEPGDRPKGRVGPRSRLGNFWRVGRHRAAFLVETVFDLKKAYEDKGGGMVIACGRPEEVAIKVVEALVKSGKHVEGVWTQKEVTTEEVHLLRRLRKGLEPSGVDLNLVDSKTMISPKDLPFKIEEIPSVFTSFRKLVEALGDDMIRDPLPDVKRVKPLPAPPARLGEQVFLLPSKLLEKDRLMPYILAPLLAEPQFGDSLEARPIPKTEEEWSKYTVPLLDPRSAHPFIGGESTGLARLDGYLGTVRGGKKGHGQGGSKAMSYKDTRNGMLGEAFSTKFSGWLANGSLSGRYIGWRVRQLQDRLRDEGQLNKHVQGNVYWISFELLWRDFFFWTCERFGHEASYSARRNNQAKRKTPSSETLPGEAGTASSLFNLGGWKEVLRPQESAKTLGDWKGFNLDDPNDPIRRMMEGNTGIPLIDACMRELGTTGNWGNWQYQAGVGNDPRSFRQFNQIKQANDYDADADYVLTWIPELGQVDRRYAHTPWLLSNEEKKRCGLGTKGGYPASPILEQPQWKKHYPNKKAPPQPRSGKQSKKVPGGRQDENLHKDNRK</sequence>
<dbReference type="Proteomes" id="UP001230649">
    <property type="component" value="Unassembled WGS sequence"/>
</dbReference>
<comment type="caution">
    <text evidence="1">The sequence shown here is derived from an EMBL/GenBank/DDBJ whole genome shotgun (WGS) entry which is preliminary data.</text>
</comment>
<proteinExistence type="predicted"/>
<gene>
    <name evidence="1" type="ORF">QFC20_002698</name>
</gene>